<dbReference type="Pfam" id="PF01263">
    <property type="entry name" value="Aldose_epim"/>
    <property type="match status" value="1"/>
</dbReference>
<evidence type="ECO:0000313" key="2">
    <source>
        <dbReference type="Proteomes" id="UP000465035"/>
    </source>
</evidence>
<accession>A0A6P1E610</accession>
<dbReference type="Gene3D" id="2.70.98.10">
    <property type="match status" value="1"/>
</dbReference>
<dbReference type="InterPro" id="IPR014718">
    <property type="entry name" value="GH-type_carb-bd"/>
</dbReference>
<reference evidence="1 2" key="1">
    <citation type="submission" date="2019-12" db="EMBL/GenBank/DDBJ databases">
        <title>Lactobacillus hilgardii FLUB.</title>
        <authorList>
            <person name="Gustaw K."/>
        </authorList>
    </citation>
    <scope>NUCLEOTIDE SEQUENCE [LARGE SCALE GENOMIC DNA]</scope>
    <source>
        <strain evidence="1 2">FLUB</strain>
    </source>
</reference>
<gene>
    <name evidence="1" type="ORF">GQR93_08095</name>
</gene>
<organism evidence="1 2">
    <name type="scientific">Lentilactobacillus hilgardii</name>
    <name type="common">Lactobacillus hilgardii</name>
    <dbReference type="NCBI Taxonomy" id="1588"/>
    <lineage>
        <taxon>Bacteria</taxon>
        <taxon>Bacillati</taxon>
        <taxon>Bacillota</taxon>
        <taxon>Bacilli</taxon>
        <taxon>Lactobacillales</taxon>
        <taxon>Lactobacillaceae</taxon>
        <taxon>Lentilactobacillus</taxon>
    </lineage>
</organism>
<dbReference type="RefSeq" id="WP_003554177.1">
    <property type="nucleotide sequence ID" value="NZ_CABKOL010000102.1"/>
</dbReference>
<sequence length="290" mass="33074">MITLKNQYLTVLVNEFGAELTSVKAEDGSEYVWQADPTYWKRHAPVLFPIVGRLKDNQYSYQGNTYEMTQHGFARDNQFQIEDHQETSVTLLLTENAETLTKYPFKFQLRVRFELKDHELGVRFSVKNSSDKSMLFSLGAHPGFNVPFAGEGGFNDYFIRVAPKKAYQRIPLKPPYSDPNDLQELDFTKPLALNHDLFDSDALVLDLKGQQTTLMLANTHNDHGIALSLKDAPYVGVWSPYPKQAPFICIEPWWGLADTVDADGKLEDKFAINRLSGEQQFDAGYQISFF</sequence>
<evidence type="ECO:0000313" key="1">
    <source>
        <dbReference type="EMBL" id="QHB52148.1"/>
    </source>
</evidence>
<proteinExistence type="predicted"/>
<dbReference type="GeneID" id="69058321"/>
<dbReference type="PANTHER" id="PTHR11122">
    <property type="entry name" value="APOSPORY-ASSOCIATED PROTEIN C-RELATED"/>
    <property type="match status" value="1"/>
</dbReference>
<dbReference type="AlphaFoldDB" id="A0A6P1E610"/>
<dbReference type="SMR" id="A0A6P1E610"/>
<dbReference type="SUPFAM" id="SSF74650">
    <property type="entry name" value="Galactose mutarotase-like"/>
    <property type="match status" value="1"/>
</dbReference>
<dbReference type="InterPro" id="IPR011013">
    <property type="entry name" value="Gal_mutarotase_sf_dom"/>
</dbReference>
<protein>
    <submittedName>
        <fullName evidence="1">Aldose 1-epimerase family protein</fullName>
    </submittedName>
</protein>
<name>A0A6P1E610_LENHI</name>
<dbReference type="InterPro" id="IPR037481">
    <property type="entry name" value="LacX"/>
</dbReference>
<dbReference type="PANTHER" id="PTHR11122:SF13">
    <property type="entry name" value="GLUCOSE-6-PHOSPHATE 1-EPIMERASE"/>
    <property type="match status" value="1"/>
</dbReference>
<dbReference type="Proteomes" id="UP000465035">
    <property type="component" value="Chromosome"/>
</dbReference>
<dbReference type="GO" id="GO:0005975">
    <property type="term" value="P:carbohydrate metabolic process"/>
    <property type="evidence" value="ECO:0007669"/>
    <property type="project" value="InterPro"/>
</dbReference>
<dbReference type="CDD" id="cd09024">
    <property type="entry name" value="Aldose_epim_lacX"/>
    <property type="match status" value="1"/>
</dbReference>
<dbReference type="GO" id="GO:0030246">
    <property type="term" value="F:carbohydrate binding"/>
    <property type="evidence" value="ECO:0007669"/>
    <property type="project" value="InterPro"/>
</dbReference>
<dbReference type="InterPro" id="IPR008183">
    <property type="entry name" value="Aldose_1/G6P_1-epimerase"/>
</dbReference>
<dbReference type="EMBL" id="CP047121">
    <property type="protein sequence ID" value="QHB52148.1"/>
    <property type="molecule type" value="Genomic_DNA"/>
</dbReference>
<dbReference type="GO" id="GO:0016853">
    <property type="term" value="F:isomerase activity"/>
    <property type="evidence" value="ECO:0007669"/>
    <property type="project" value="InterPro"/>
</dbReference>